<feature type="binding site" evidence="11">
    <location>
        <position position="22"/>
    </location>
    <ligand>
        <name>Mg(2+)</name>
        <dbReference type="ChEBI" id="CHEBI:18420"/>
    </ligand>
</feature>
<accession>A0A495DDU9</accession>
<comment type="function">
    <text evidence="11">Catalyzes the specific phosphorylation of the 3-hydroxyl group of shikimic acid using ATP as a cosubstrate.</text>
</comment>
<keyword evidence="11" id="KW-0479">Metal-binding</keyword>
<dbReference type="EC" id="2.7.1.71" evidence="3 11"/>
<comment type="cofactor">
    <cofactor evidence="11">
        <name>Mg(2+)</name>
        <dbReference type="ChEBI" id="CHEBI:18420"/>
    </cofactor>
    <text evidence="11">Binds 1 Mg(2+) ion per subunit.</text>
</comment>
<feature type="binding site" evidence="11">
    <location>
        <position position="124"/>
    </location>
    <ligand>
        <name>ATP</name>
        <dbReference type="ChEBI" id="CHEBI:30616"/>
    </ligand>
</feature>
<dbReference type="GO" id="GO:0005829">
    <property type="term" value="C:cytosol"/>
    <property type="evidence" value="ECO:0007669"/>
    <property type="project" value="TreeGrafter"/>
</dbReference>
<protein>
    <recommendedName>
        <fullName evidence="3 11">Shikimate kinase</fullName>
        <shortName evidence="11">SK</shortName>
        <ecNumber evidence="3 11">2.7.1.71</ecNumber>
    </recommendedName>
</protein>
<feature type="binding site" evidence="11">
    <location>
        <begin position="18"/>
        <end position="23"/>
    </location>
    <ligand>
        <name>ATP</name>
        <dbReference type="ChEBI" id="CHEBI:30616"/>
    </ligand>
</feature>
<proteinExistence type="inferred from homology"/>
<dbReference type="UniPathway" id="UPA00053">
    <property type="reaction ID" value="UER00088"/>
</dbReference>
<dbReference type="InterPro" id="IPR031322">
    <property type="entry name" value="Shikimate/glucono_kinase"/>
</dbReference>
<dbReference type="OrthoDB" id="9800332at2"/>
<comment type="pathway">
    <text evidence="1 11">Metabolic intermediate biosynthesis; chorismate biosynthesis; chorismate from D-erythrose 4-phosphate and phosphoenolpyruvate: step 5/7.</text>
</comment>
<evidence type="ECO:0000256" key="5">
    <source>
        <dbReference type="ARBA" id="ARBA00022679"/>
    </source>
</evidence>
<dbReference type="PANTHER" id="PTHR21087">
    <property type="entry name" value="SHIKIMATE KINASE"/>
    <property type="match status" value="1"/>
</dbReference>
<name>A0A495DDU9_9PROT</name>
<reference evidence="12 13" key="1">
    <citation type="submission" date="2018-10" db="EMBL/GenBank/DDBJ databases">
        <title>Genomic Encyclopedia of Type Strains, Phase IV (KMG-IV): sequencing the most valuable type-strain genomes for metagenomic binning, comparative biology and taxonomic classification.</title>
        <authorList>
            <person name="Goeker M."/>
        </authorList>
    </citation>
    <scope>NUCLEOTIDE SEQUENCE [LARGE SCALE GENOMIC DNA]</scope>
    <source>
        <strain evidence="12 13">DSM 4734</strain>
    </source>
</reference>
<dbReference type="GO" id="GO:0008652">
    <property type="term" value="P:amino acid biosynthetic process"/>
    <property type="evidence" value="ECO:0007669"/>
    <property type="project" value="UniProtKB-KW"/>
</dbReference>
<dbReference type="AlphaFoldDB" id="A0A495DDU9"/>
<dbReference type="HAMAP" id="MF_00109">
    <property type="entry name" value="Shikimate_kinase"/>
    <property type="match status" value="1"/>
</dbReference>
<dbReference type="GO" id="GO:0009073">
    <property type="term" value="P:aromatic amino acid family biosynthetic process"/>
    <property type="evidence" value="ECO:0007669"/>
    <property type="project" value="UniProtKB-KW"/>
</dbReference>
<dbReference type="InterPro" id="IPR027417">
    <property type="entry name" value="P-loop_NTPase"/>
</dbReference>
<dbReference type="PROSITE" id="PS01128">
    <property type="entry name" value="SHIKIMATE_KINASE"/>
    <property type="match status" value="1"/>
</dbReference>
<dbReference type="Proteomes" id="UP000273675">
    <property type="component" value="Unassembled WGS sequence"/>
</dbReference>
<dbReference type="GO" id="GO:0004765">
    <property type="term" value="F:shikimate kinase activity"/>
    <property type="evidence" value="ECO:0007669"/>
    <property type="project" value="UniProtKB-UniRule"/>
</dbReference>
<gene>
    <name evidence="11" type="primary">aroK</name>
    <name evidence="12" type="ORF">C7435_1725</name>
</gene>
<comment type="catalytic activity">
    <reaction evidence="10 11">
        <text>shikimate + ATP = 3-phosphoshikimate + ADP + H(+)</text>
        <dbReference type="Rhea" id="RHEA:13121"/>
        <dbReference type="ChEBI" id="CHEBI:15378"/>
        <dbReference type="ChEBI" id="CHEBI:30616"/>
        <dbReference type="ChEBI" id="CHEBI:36208"/>
        <dbReference type="ChEBI" id="CHEBI:145989"/>
        <dbReference type="ChEBI" id="CHEBI:456216"/>
        <dbReference type="EC" id="2.7.1.71"/>
    </reaction>
</comment>
<dbReference type="InterPro" id="IPR000623">
    <property type="entry name" value="Shikimate_kinase/TSH1"/>
</dbReference>
<keyword evidence="4 11" id="KW-0028">Amino-acid biosynthesis</keyword>
<keyword evidence="7 11" id="KW-0418">Kinase</keyword>
<feature type="binding site" evidence="11">
    <location>
        <position position="40"/>
    </location>
    <ligand>
        <name>substrate</name>
    </ligand>
</feature>
<dbReference type="SUPFAM" id="SSF52540">
    <property type="entry name" value="P-loop containing nucleoside triphosphate hydrolases"/>
    <property type="match status" value="1"/>
</dbReference>
<feature type="binding site" evidence="11">
    <location>
        <position position="143"/>
    </location>
    <ligand>
        <name>substrate</name>
    </ligand>
</feature>
<evidence type="ECO:0000256" key="6">
    <source>
        <dbReference type="ARBA" id="ARBA00022741"/>
    </source>
</evidence>
<dbReference type="GO" id="GO:0009423">
    <property type="term" value="P:chorismate biosynthetic process"/>
    <property type="evidence" value="ECO:0007669"/>
    <property type="project" value="UniProtKB-UniRule"/>
</dbReference>
<keyword evidence="11" id="KW-0963">Cytoplasm</keyword>
<feature type="binding site" evidence="11">
    <location>
        <position position="64"/>
    </location>
    <ligand>
        <name>substrate</name>
    </ligand>
</feature>
<comment type="caution">
    <text evidence="12">The sequence shown here is derived from an EMBL/GenBank/DDBJ whole genome shotgun (WGS) entry which is preliminary data.</text>
</comment>
<evidence type="ECO:0000256" key="8">
    <source>
        <dbReference type="ARBA" id="ARBA00022840"/>
    </source>
</evidence>
<keyword evidence="9 11" id="KW-0057">Aromatic amino acid biosynthesis</keyword>
<sequence length="179" mass="19655">MSRVHKPPKTLVLIGLMGVGKTTVGRRLAHALKLDFHDADEAVEQAAGRSVAEIFEDFGEAAFREGERKVIARLLDEPPMVLALGGGAFVDEETRARVKAKATSIWLKADVETLVKRVTRRDTRPLLRDEDPESVLRALLNKREAAYAEADIHVDASGGSHQITLDAILRALDLREAEA</sequence>
<keyword evidence="8 11" id="KW-0067">ATP-binding</keyword>
<dbReference type="InterPro" id="IPR023000">
    <property type="entry name" value="Shikimate_kinase_CS"/>
</dbReference>
<organism evidence="12 13">
    <name type="scientific">Maricaulis maris</name>
    <dbReference type="NCBI Taxonomy" id="74318"/>
    <lineage>
        <taxon>Bacteria</taxon>
        <taxon>Pseudomonadati</taxon>
        <taxon>Pseudomonadota</taxon>
        <taxon>Alphaproteobacteria</taxon>
        <taxon>Maricaulales</taxon>
        <taxon>Maricaulaceae</taxon>
        <taxon>Maricaulis</taxon>
    </lineage>
</organism>
<keyword evidence="6 11" id="KW-0547">Nucleotide-binding</keyword>
<keyword evidence="5 11" id="KW-0808">Transferase</keyword>
<evidence type="ECO:0000256" key="7">
    <source>
        <dbReference type="ARBA" id="ARBA00022777"/>
    </source>
</evidence>
<evidence type="ECO:0000256" key="1">
    <source>
        <dbReference type="ARBA" id="ARBA00004842"/>
    </source>
</evidence>
<dbReference type="PRINTS" id="PR01100">
    <property type="entry name" value="SHIKIMTKNASE"/>
</dbReference>
<dbReference type="CDD" id="cd00464">
    <property type="entry name" value="SK"/>
    <property type="match status" value="1"/>
</dbReference>
<evidence type="ECO:0000313" key="12">
    <source>
        <dbReference type="EMBL" id="RKR00517.1"/>
    </source>
</evidence>
<comment type="similarity">
    <text evidence="2 11">Belongs to the shikimate kinase family.</text>
</comment>
<dbReference type="NCBIfam" id="NF010552">
    <property type="entry name" value="PRK13946.1"/>
    <property type="match status" value="1"/>
</dbReference>
<dbReference type="Pfam" id="PF01202">
    <property type="entry name" value="SKI"/>
    <property type="match status" value="1"/>
</dbReference>
<evidence type="ECO:0000313" key="13">
    <source>
        <dbReference type="Proteomes" id="UP000273675"/>
    </source>
</evidence>
<evidence type="ECO:0000256" key="3">
    <source>
        <dbReference type="ARBA" id="ARBA00012154"/>
    </source>
</evidence>
<evidence type="ECO:0000256" key="11">
    <source>
        <dbReference type="HAMAP-Rule" id="MF_00109"/>
    </source>
</evidence>
<dbReference type="GO" id="GO:0005524">
    <property type="term" value="F:ATP binding"/>
    <property type="evidence" value="ECO:0007669"/>
    <property type="project" value="UniProtKB-UniRule"/>
</dbReference>
<evidence type="ECO:0000256" key="2">
    <source>
        <dbReference type="ARBA" id="ARBA00006997"/>
    </source>
</evidence>
<dbReference type="GO" id="GO:0000287">
    <property type="term" value="F:magnesium ion binding"/>
    <property type="evidence" value="ECO:0007669"/>
    <property type="project" value="UniProtKB-UniRule"/>
</dbReference>
<comment type="caution">
    <text evidence="11">Lacks conserved residue(s) required for the propagation of feature annotation.</text>
</comment>
<feature type="binding site" evidence="11">
    <location>
        <position position="86"/>
    </location>
    <ligand>
        <name>substrate</name>
    </ligand>
</feature>
<evidence type="ECO:0000256" key="10">
    <source>
        <dbReference type="ARBA" id="ARBA00048567"/>
    </source>
</evidence>
<evidence type="ECO:0000256" key="4">
    <source>
        <dbReference type="ARBA" id="ARBA00022605"/>
    </source>
</evidence>
<comment type="subunit">
    <text evidence="11">Monomer.</text>
</comment>
<dbReference type="RefSeq" id="WP_075189400.1">
    <property type="nucleotide sequence ID" value="NZ_RBIM01000003.1"/>
</dbReference>
<dbReference type="Gene3D" id="3.40.50.300">
    <property type="entry name" value="P-loop containing nucleotide triphosphate hydrolases"/>
    <property type="match status" value="1"/>
</dbReference>
<dbReference type="EMBL" id="RBIM01000003">
    <property type="protein sequence ID" value="RKR00517.1"/>
    <property type="molecule type" value="Genomic_DNA"/>
</dbReference>
<keyword evidence="11" id="KW-0460">Magnesium</keyword>
<evidence type="ECO:0000256" key="9">
    <source>
        <dbReference type="ARBA" id="ARBA00023141"/>
    </source>
</evidence>
<comment type="subcellular location">
    <subcellularLocation>
        <location evidence="11">Cytoplasm</location>
    </subcellularLocation>
</comment>
<dbReference type="PANTHER" id="PTHR21087:SF16">
    <property type="entry name" value="SHIKIMATE KINASE 1, CHLOROPLASTIC"/>
    <property type="match status" value="1"/>
</dbReference>